<dbReference type="SUPFAM" id="SSF54928">
    <property type="entry name" value="RNA-binding domain, RBD"/>
    <property type="match status" value="1"/>
</dbReference>
<dbReference type="InterPro" id="IPR035979">
    <property type="entry name" value="RBD_domain_sf"/>
</dbReference>
<evidence type="ECO:0000259" key="4">
    <source>
        <dbReference type="PROSITE" id="PS50102"/>
    </source>
</evidence>
<protein>
    <recommendedName>
        <fullName evidence="4">RRM domain-containing protein</fullName>
    </recommendedName>
</protein>
<feature type="region of interest" description="Disordered" evidence="3">
    <location>
        <begin position="93"/>
        <end position="118"/>
    </location>
</feature>
<dbReference type="CDD" id="cd12418">
    <property type="entry name" value="RRM_Aly_REF_like"/>
    <property type="match status" value="1"/>
</dbReference>
<proteinExistence type="predicted"/>
<dbReference type="RefSeq" id="XP_058346969.1">
    <property type="nucleotide sequence ID" value="XM_058482471.1"/>
</dbReference>
<dbReference type="GO" id="GO:0003729">
    <property type="term" value="F:mRNA binding"/>
    <property type="evidence" value="ECO:0007669"/>
    <property type="project" value="TreeGrafter"/>
</dbReference>
<name>A0AAD7VBN5_9FUNG</name>
<dbReference type="EMBL" id="JARTCD010000006">
    <property type="protein sequence ID" value="KAJ8662056.1"/>
    <property type="molecule type" value="Genomic_DNA"/>
</dbReference>
<dbReference type="Pfam" id="PF13865">
    <property type="entry name" value="FoP_duplication"/>
    <property type="match status" value="1"/>
</dbReference>
<feature type="compositionally biased region" description="Basic and acidic residues" evidence="3">
    <location>
        <begin position="7"/>
        <end position="27"/>
    </location>
</feature>
<dbReference type="InterPro" id="IPR012677">
    <property type="entry name" value="Nucleotide-bd_a/b_plait_sf"/>
</dbReference>
<accession>A0AAD7VBN5</accession>
<dbReference type="InterPro" id="IPR000504">
    <property type="entry name" value="RRM_dom"/>
</dbReference>
<keyword evidence="1 2" id="KW-0694">RNA-binding</keyword>
<evidence type="ECO:0000313" key="6">
    <source>
        <dbReference type="Proteomes" id="UP001234581"/>
    </source>
</evidence>
<feature type="compositionally biased region" description="Gly residues" evidence="3">
    <location>
        <begin position="38"/>
        <end position="47"/>
    </location>
</feature>
<dbReference type="PANTHER" id="PTHR19965:SF35">
    <property type="entry name" value="RNA ANNEALING PROTEIN YRA1"/>
    <property type="match status" value="1"/>
</dbReference>
<evidence type="ECO:0000313" key="5">
    <source>
        <dbReference type="EMBL" id="KAJ8662056.1"/>
    </source>
</evidence>
<sequence length="270" mass="28647">MASTLDKALDDVIKEKRSSRRSNDSRSKRSSGPSTSRGAGGAGGAGGIRKRNIGSSSRLGATFVRTVQLRGNGPSGGGRRNVNQQWTHDLFDEDRHSGRSVVSRLGPRGGGNRPGQGGSELLVENLHYNVVEKDLQDLFGMVGQVERARITFDRSGRSTGTAHVRFARQSDAEKALDKYNNVELDGQVMRIQMAPSRRGGDRSNGGGGSTRSNVGRGGSGRRGGGGGGGRGRQGGDGGSRKIRNEADLDEEMEAYMKSNEDGDADKMALD</sequence>
<dbReference type="GO" id="GO:0006406">
    <property type="term" value="P:mRNA export from nucleus"/>
    <property type="evidence" value="ECO:0007669"/>
    <property type="project" value="TreeGrafter"/>
</dbReference>
<reference evidence="5 6" key="1">
    <citation type="submission" date="2023-03" db="EMBL/GenBank/DDBJ databases">
        <title>Genome sequence of Lichtheimia ornata CBS 291.66.</title>
        <authorList>
            <person name="Mohabir J.T."/>
            <person name="Shea T.P."/>
            <person name="Kurbessoian T."/>
            <person name="Berby B."/>
            <person name="Fontaine J."/>
            <person name="Livny J."/>
            <person name="Gnirke A."/>
            <person name="Stajich J.E."/>
            <person name="Cuomo C.A."/>
        </authorList>
    </citation>
    <scope>NUCLEOTIDE SEQUENCE [LARGE SCALE GENOMIC DNA]</scope>
    <source>
        <strain evidence="5">CBS 291.66</strain>
    </source>
</reference>
<feature type="compositionally biased region" description="Gly residues" evidence="3">
    <location>
        <begin position="202"/>
        <end position="237"/>
    </location>
</feature>
<keyword evidence="6" id="KW-1185">Reference proteome</keyword>
<feature type="compositionally biased region" description="Basic and acidic residues" evidence="3">
    <location>
        <begin position="258"/>
        <end position="270"/>
    </location>
</feature>
<feature type="domain" description="RRM" evidence="4">
    <location>
        <begin position="119"/>
        <end position="196"/>
    </location>
</feature>
<dbReference type="GO" id="GO:0005634">
    <property type="term" value="C:nucleus"/>
    <property type="evidence" value="ECO:0007669"/>
    <property type="project" value="TreeGrafter"/>
</dbReference>
<evidence type="ECO:0000256" key="2">
    <source>
        <dbReference type="PROSITE-ProRule" id="PRU00176"/>
    </source>
</evidence>
<dbReference type="Pfam" id="PF00076">
    <property type="entry name" value="RRM_1"/>
    <property type="match status" value="1"/>
</dbReference>
<dbReference type="AlphaFoldDB" id="A0AAD7VBN5"/>
<dbReference type="PANTHER" id="PTHR19965">
    <property type="entry name" value="RNA AND EXPORT FACTOR BINDING PROTEIN"/>
    <property type="match status" value="1"/>
</dbReference>
<organism evidence="5 6">
    <name type="scientific">Lichtheimia ornata</name>
    <dbReference type="NCBI Taxonomy" id="688661"/>
    <lineage>
        <taxon>Eukaryota</taxon>
        <taxon>Fungi</taxon>
        <taxon>Fungi incertae sedis</taxon>
        <taxon>Mucoromycota</taxon>
        <taxon>Mucoromycotina</taxon>
        <taxon>Mucoromycetes</taxon>
        <taxon>Mucorales</taxon>
        <taxon>Lichtheimiaceae</taxon>
        <taxon>Lichtheimia</taxon>
    </lineage>
</organism>
<dbReference type="InterPro" id="IPR051229">
    <property type="entry name" value="ALYREF_mRNA_export"/>
</dbReference>
<dbReference type="Proteomes" id="UP001234581">
    <property type="component" value="Unassembled WGS sequence"/>
</dbReference>
<feature type="region of interest" description="Disordered" evidence="3">
    <location>
        <begin position="1"/>
        <end position="59"/>
    </location>
</feature>
<evidence type="ECO:0000256" key="1">
    <source>
        <dbReference type="ARBA" id="ARBA00022884"/>
    </source>
</evidence>
<evidence type="ECO:0000256" key="3">
    <source>
        <dbReference type="SAM" id="MobiDB-lite"/>
    </source>
</evidence>
<feature type="compositionally biased region" description="Gly residues" evidence="3">
    <location>
        <begin position="107"/>
        <end position="118"/>
    </location>
</feature>
<feature type="region of interest" description="Disordered" evidence="3">
    <location>
        <begin position="194"/>
        <end position="270"/>
    </location>
</feature>
<dbReference type="SMART" id="SM00360">
    <property type="entry name" value="RRM"/>
    <property type="match status" value="1"/>
</dbReference>
<dbReference type="PROSITE" id="PS50102">
    <property type="entry name" value="RRM"/>
    <property type="match status" value="1"/>
</dbReference>
<dbReference type="GeneID" id="83209805"/>
<dbReference type="InterPro" id="IPR025715">
    <property type="entry name" value="FoP_C"/>
</dbReference>
<comment type="caution">
    <text evidence="5">The sequence shown here is derived from an EMBL/GenBank/DDBJ whole genome shotgun (WGS) entry which is preliminary data.</text>
</comment>
<dbReference type="Gene3D" id="3.30.70.330">
    <property type="match status" value="1"/>
</dbReference>
<gene>
    <name evidence="5" type="ORF">O0I10_002388</name>
</gene>